<dbReference type="Proteomes" id="UP000483820">
    <property type="component" value="Chromosome III"/>
</dbReference>
<comment type="caution">
    <text evidence="1">The sequence shown here is derived from an EMBL/GenBank/DDBJ whole genome shotgun (WGS) entry which is preliminary data.</text>
</comment>
<gene>
    <name evidence="1" type="ORF">GCK72_010586</name>
</gene>
<dbReference type="AlphaFoldDB" id="A0A6A5H6D3"/>
<dbReference type="EMBL" id="WUAV01000003">
    <property type="protein sequence ID" value="KAF1762324.1"/>
    <property type="molecule type" value="Genomic_DNA"/>
</dbReference>
<protein>
    <submittedName>
        <fullName evidence="1">Uncharacterized protein</fullName>
    </submittedName>
</protein>
<accession>A0A6A5H6D3</accession>
<proteinExistence type="predicted"/>
<sequence length="133" mass="14906">MNWFPSLSFFECRRLWEWNPTVLVSNNVWSKTNKKLDGSDILAVFVIEPGEVGSNLKPPCTEMNIQRLLRCSTNDHESAFHACTREPRTCSALPYISLDSVETVSQWAGTPKCLPSVGDSVSAPSDVDSVDRW</sequence>
<dbReference type="GeneID" id="78775006"/>
<evidence type="ECO:0000313" key="1">
    <source>
        <dbReference type="EMBL" id="KAF1762324.1"/>
    </source>
</evidence>
<dbReference type="RefSeq" id="XP_053587518.1">
    <property type="nucleotide sequence ID" value="XM_053727941.1"/>
</dbReference>
<reference evidence="1 2" key="1">
    <citation type="submission" date="2019-12" db="EMBL/GenBank/DDBJ databases">
        <title>Chromosome-level assembly of the Caenorhabditis remanei genome.</title>
        <authorList>
            <person name="Teterina A.A."/>
            <person name="Willis J.H."/>
            <person name="Phillips P.C."/>
        </authorList>
    </citation>
    <scope>NUCLEOTIDE SEQUENCE [LARGE SCALE GENOMIC DNA]</scope>
    <source>
        <strain evidence="1 2">PX506</strain>
        <tissue evidence="1">Whole organism</tissue>
    </source>
</reference>
<dbReference type="CTD" id="78775006"/>
<evidence type="ECO:0000313" key="2">
    <source>
        <dbReference type="Proteomes" id="UP000483820"/>
    </source>
</evidence>
<dbReference type="KEGG" id="crq:GCK72_010586"/>
<organism evidence="1 2">
    <name type="scientific">Caenorhabditis remanei</name>
    <name type="common">Caenorhabditis vulgaris</name>
    <dbReference type="NCBI Taxonomy" id="31234"/>
    <lineage>
        <taxon>Eukaryota</taxon>
        <taxon>Metazoa</taxon>
        <taxon>Ecdysozoa</taxon>
        <taxon>Nematoda</taxon>
        <taxon>Chromadorea</taxon>
        <taxon>Rhabditida</taxon>
        <taxon>Rhabditina</taxon>
        <taxon>Rhabditomorpha</taxon>
        <taxon>Rhabditoidea</taxon>
        <taxon>Rhabditidae</taxon>
        <taxon>Peloderinae</taxon>
        <taxon>Caenorhabditis</taxon>
    </lineage>
</organism>
<name>A0A6A5H6D3_CAERE</name>